<dbReference type="GO" id="GO:0030295">
    <property type="term" value="F:protein kinase activator activity"/>
    <property type="evidence" value="ECO:0007669"/>
    <property type="project" value="TreeGrafter"/>
</dbReference>
<protein>
    <submittedName>
        <fullName evidence="2">Phosphoenolpyruvate-dependent sugar phosphotransferase system EIIA 2-type domain-containing protein</fullName>
    </submittedName>
</protein>
<dbReference type="GO" id="GO:0003677">
    <property type="term" value="F:DNA binding"/>
    <property type="evidence" value="ECO:0007669"/>
    <property type="project" value="InterPro"/>
</dbReference>
<dbReference type="CDD" id="cd00211">
    <property type="entry name" value="PTS_IIA_fru"/>
    <property type="match status" value="1"/>
</dbReference>
<evidence type="ECO:0000259" key="1">
    <source>
        <dbReference type="PROSITE" id="PS51094"/>
    </source>
</evidence>
<dbReference type="InterPro" id="IPR009061">
    <property type="entry name" value="DNA-bd_dom_put_sf"/>
</dbReference>
<organism evidence="2 3">
    <name type="scientific">Desulfonema limicola</name>
    <dbReference type="NCBI Taxonomy" id="45656"/>
    <lineage>
        <taxon>Bacteria</taxon>
        <taxon>Pseudomonadati</taxon>
        <taxon>Thermodesulfobacteriota</taxon>
        <taxon>Desulfobacteria</taxon>
        <taxon>Desulfobacterales</taxon>
        <taxon>Desulfococcaceae</taxon>
        <taxon>Desulfonema</taxon>
    </lineage>
</organism>
<name>A0A975GIU1_9BACT</name>
<dbReference type="Proteomes" id="UP000663720">
    <property type="component" value="Chromosome"/>
</dbReference>
<evidence type="ECO:0000313" key="3">
    <source>
        <dbReference type="Proteomes" id="UP000663720"/>
    </source>
</evidence>
<dbReference type="InterPro" id="IPR041657">
    <property type="entry name" value="HTH_17"/>
</dbReference>
<dbReference type="EMBL" id="CP061799">
    <property type="protein sequence ID" value="QTA82935.1"/>
    <property type="molecule type" value="Genomic_DNA"/>
</dbReference>
<dbReference type="InterPro" id="IPR016152">
    <property type="entry name" value="PTrfase/Anion_transptr"/>
</dbReference>
<dbReference type="RefSeq" id="WP_207688805.1">
    <property type="nucleotide sequence ID" value="NZ_CP061799.1"/>
</dbReference>
<dbReference type="Pfam" id="PF00359">
    <property type="entry name" value="PTS_EIIA_2"/>
    <property type="match status" value="1"/>
</dbReference>
<dbReference type="KEGG" id="dli:dnl_53220"/>
<dbReference type="InterPro" id="IPR036388">
    <property type="entry name" value="WH-like_DNA-bd_sf"/>
</dbReference>
<dbReference type="NCBIfam" id="TIGR01764">
    <property type="entry name" value="excise"/>
    <property type="match status" value="1"/>
</dbReference>
<dbReference type="PANTHER" id="PTHR47738">
    <property type="entry name" value="PTS SYSTEM FRUCTOSE-LIKE EIIA COMPONENT-RELATED"/>
    <property type="match status" value="1"/>
</dbReference>
<accession>A0A975GIU1</accession>
<feature type="domain" description="PTS EIIA type-2" evidence="1">
    <location>
        <begin position="78"/>
        <end position="222"/>
    </location>
</feature>
<dbReference type="PROSITE" id="PS51094">
    <property type="entry name" value="PTS_EIIA_TYPE_2"/>
    <property type="match status" value="1"/>
</dbReference>
<dbReference type="AlphaFoldDB" id="A0A975GIU1"/>
<dbReference type="Pfam" id="PF12728">
    <property type="entry name" value="HTH_17"/>
    <property type="match status" value="1"/>
</dbReference>
<dbReference type="InterPro" id="IPR051541">
    <property type="entry name" value="PTS_SugarTrans_NitroReg"/>
</dbReference>
<dbReference type="InterPro" id="IPR002178">
    <property type="entry name" value="PTS_EIIA_type-2_dom"/>
</dbReference>
<dbReference type="SUPFAM" id="SSF55804">
    <property type="entry name" value="Phoshotransferase/anion transport protein"/>
    <property type="match status" value="1"/>
</dbReference>
<sequence length="232" mass="26045">MKLTISQVADSLDLPLSTVKRWVRQGRIPIYKSGSAYVFEKTAIEQWAKNHNLLFIPPGTDSENTKIQVLKQEQTLLSAIKCGGVFYGIKGGNVEEVLYSAVGVIENIPDDDAQELYQRLIQREELTSTGIGKGIAIPHPRTPMSDEMGNSRIITCFLEKPVNFKAVDNKPVFVIFILLSCSPKSHLHLLSRLSFCVRDDDFISFMKSLPDPETFLSRIEDIESNLDKKGML</sequence>
<dbReference type="PANTHER" id="PTHR47738:SF1">
    <property type="entry name" value="NITROGEN REGULATORY PROTEIN"/>
    <property type="match status" value="1"/>
</dbReference>
<evidence type="ECO:0000313" key="2">
    <source>
        <dbReference type="EMBL" id="QTA82935.1"/>
    </source>
</evidence>
<dbReference type="SUPFAM" id="SSF46955">
    <property type="entry name" value="Putative DNA-binding domain"/>
    <property type="match status" value="1"/>
</dbReference>
<reference evidence="2" key="1">
    <citation type="journal article" date="2021" name="Microb. Physiol.">
        <title>Proteogenomic Insights into the Physiology of Marine, Sulfate-Reducing, Filamentous Desulfonema limicola and Desulfonema magnum.</title>
        <authorList>
            <person name="Schnaars V."/>
            <person name="Wohlbrand L."/>
            <person name="Scheve S."/>
            <person name="Hinrichs C."/>
            <person name="Reinhardt R."/>
            <person name="Rabus R."/>
        </authorList>
    </citation>
    <scope>NUCLEOTIDE SEQUENCE</scope>
    <source>
        <strain evidence="2">5ac10</strain>
    </source>
</reference>
<dbReference type="InterPro" id="IPR010093">
    <property type="entry name" value="SinI_DNA-bd"/>
</dbReference>
<dbReference type="Gene3D" id="3.40.930.10">
    <property type="entry name" value="Mannitol-specific EII, Chain A"/>
    <property type="match status" value="1"/>
</dbReference>
<dbReference type="Gene3D" id="1.10.10.10">
    <property type="entry name" value="Winged helix-like DNA-binding domain superfamily/Winged helix DNA-binding domain"/>
    <property type="match status" value="1"/>
</dbReference>
<proteinExistence type="predicted"/>
<gene>
    <name evidence="2" type="ORF">dnl_53220</name>
</gene>
<keyword evidence="3" id="KW-1185">Reference proteome</keyword>